<evidence type="ECO:0000256" key="2">
    <source>
        <dbReference type="ARBA" id="ARBA00022448"/>
    </source>
</evidence>
<keyword evidence="6 7" id="KW-0472">Membrane</keyword>
<sequence length="334" mass="37324">MSTWGWISKNVLMAIAMWFTAIILISFVVFATPGNPLEIMITQLVSQGYPYFEALTIVRSYFGIDVEQPIYVKVANYLANLVRGDLGKSISYRVSVSALIANTLPWSVFFVSYALLITMAIGVTLGLILAYYRGKAVISKLVTFILSILNAVPNWVMGVILFVYVGYMWRLLPYMGPYDAQRVKPGFSIEFIVNVLYYYLLPVIALVLTSLPRWAWSVSSIAIMTLKDDYITYAKARGLTTRRILFNYVARNSLLPTYATISVTFAQLLIGTVWLENLYSKPGIGTLLSVAIGSRDYPVILGVYATFVGVLVLANLLTDMTYGLIDPRARIRAD</sequence>
<dbReference type="EMBL" id="DTCK01000039">
    <property type="protein sequence ID" value="HGQ36281.1"/>
    <property type="molecule type" value="Genomic_DNA"/>
</dbReference>
<dbReference type="EMBL" id="DTBD01000022">
    <property type="protein sequence ID" value="HGQ64214.1"/>
    <property type="molecule type" value="Genomic_DNA"/>
</dbReference>
<dbReference type="SUPFAM" id="SSF161098">
    <property type="entry name" value="MetI-like"/>
    <property type="match status" value="1"/>
</dbReference>
<dbReference type="AlphaFoldDB" id="A0A7C4JJ44"/>
<comment type="caution">
    <text evidence="10">The sequence shown here is derived from an EMBL/GenBank/DDBJ whole genome shotgun (WGS) entry which is preliminary data.</text>
</comment>
<protein>
    <submittedName>
        <fullName evidence="10">ABC transporter permease</fullName>
    </submittedName>
</protein>
<evidence type="ECO:0000256" key="4">
    <source>
        <dbReference type="ARBA" id="ARBA00022692"/>
    </source>
</evidence>
<gene>
    <name evidence="10" type="ORF">ENU08_03120</name>
    <name evidence="9" type="ORF">ENU41_06360</name>
</gene>
<organism evidence="10">
    <name type="scientific">Ignisphaera aggregans</name>
    <dbReference type="NCBI Taxonomy" id="334771"/>
    <lineage>
        <taxon>Archaea</taxon>
        <taxon>Thermoproteota</taxon>
        <taxon>Thermoprotei</taxon>
        <taxon>Desulfurococcales</taxon>
        <taxon>Desulfurococcaceae</taxon>
        <taxon>Ignisphaera</taxon>
    </lineage>
</organism>
<evidence type="ECO:0000313" key="9">
    <source>
        <dbReference type="EMBL" id="HGQ36281.1"/>
    </source>
</evidence>
<feature type="transmembrane region" description="Helical" evidence="7">
    <location>
        <begin position="187"/>
        <end position="208"/>
    </location>
</feature>
<evidence type="ECO:0000256" key="6">
    <source>
        <dbReference type="ARBA" id="ARBA00023136"/>
    </source>
</evidence>
<feature type="transmembrane region" description="Helical" evidence="7">
    <location>
        <begin position="12"/>
        <end position="31"/>
    </location>
</feature>
<evidence type="ECO:0000256" key="3">
    <source>
        <dbReference type="ARBA" id="ARBA00022475"/>
    </source>
</evidence>
<dbReference type="GO" id="GO:0055085">
    <property type="term" value="P:transmembrane transport"/>
    <property type="evidence" value="ECO:0007669"/>
    <property type="project" value="InterPro"/>
</dbReference>
<reference evidence="10" key="1">
    <citation type="journal article" date="2020" name="mSystems">
        <title>Genome- and Community-Level Interaction Insights into Carbon Utilization and Element Cycling Functions of Hydrothermarchaeota in Hydrothermal Sediment.</title>
        <authorList>
            <person name="Zhou Z."/>
            <person name="Liu Y."/>
            <person name="Xu W."/>
            <person name="Pan J."/>
            <person name="Luo Z.H."/>
            <person name="Li M."/>
        </authorList>
    </citation>
    <scope>NUCLEOTIDE SEQUENCE [LARGE SCALE GENOMIC DNA]</scope>
    <source>
        <strain evidence="10">SpSt-637</strain>
        <strain evidence="9">SpSt-667</strain>
    </source>
</reference>
<accession>A0A7C4JJ44</accession>
<comment type="similarity">
    <text evidence="7">Belongs to the binding-protein-dependent transport system permease family.</text>
</comment>
<keyword evidence="5 7" id="KW-1133">Transmembrane helix</keyword>
<keyword evidence="3" id="KW-1003">Cell membrane</keyword>
<dbReference type="InterPro" id="IPR035906">
    <property type="entry name" value="MetI-like_sf"/>
</dbReference>
<evidence type="ECO:0000313" key="10">
    <source>
        <dbReference type="EMBL" id="HGQ64214.1"/>
    </source>
</evidence>
<keyword evidence="2 7" id="KW-0813">Transport</keyword>
<feature type="domain" description="ABC transmembrane type-1" evidence="8">
    <location>
        <begin position="104"/>
        <end position="322"/>
    </location>
</feature>
<dbReference type="GO" id="GO:0005886">
    <property type="term" value="C:plasma membrane"/>
    <property type="evidence" value="ECO:0007669"/>
    <property type="project" value="UniProtKB-SubCell"/>
</dbReference>
<dbReference type="PROSITE" id="PS50928">
    <property type="entry name" value="ABC_TM1"/>
    <property type="match status" value="1"/>
</dbReference>
<evidence type="ECO:0000256" key="7">
    <source>
        <dbReference type="RuleBase" id="RU363032"/>
    </source>
</evidence>
<evidence type="ECO:0000256" key="1">
    <source>
        <dbReference type="ARBA" id="ARBA00004651"/>
    </source>
</evidence>
<keyword evidence="4 7" id="KW-0812">Transmembrane</keyword>
<feature type="transmembrane region" description="Helical" evidence="7">
    <location>
        <begin position="106"/>
        <end position="132"/>
    </location>
</feature>
<name>A0A7C4JJ44_9CREN</name>
<dbReference type="CDD" id="cd06261">
    <property type="entry name" value="TM_PBP2"/>
    <property type="match status" value="1"/>
</dbReference>
<feature type="transmembrane region" description="Helical" evidence="7">
    <location>
        <begin position="144"/>
        <end position="167"/>
    </location>
</feature>
<dbReference type="PANTHER" id="PTHR43163">
    <property type="entry name" value="DIPEPTIDE TRANSPORT SYSTEM PERMEASE PROTEIN DPPB-RELATED"/>
    <property type="match status" value="1"/>
</dbReference>
<feature type="transmembrane region" description="Helical" evidence="7">
    <location>
        <begin position="297"/>
        <end position="318"/>
    </location>
</feature>
<evidence type="ECO:0000256" key="5">
    <source>
        <dbReference type="ARBA" id="ARBA00022989"/>
    </source>
</evidence>
<dbReference type="InterPro" id="IPR000515">
    <property type="entry name" value="MetI-like"/>
</dbReference>
<dbReference type="Gene3D" id="1.10.3720.10">
    <property type="entry name" value="MetI-like"/>
    <property type="match status" value="1"/>
</dbReference>
<comment type="subcellular location">
    <subcellularLocation>
        <location evidence="1 7">Cell membrane</location>
        <topology evidence="1 7">Multi-pass membrane protein</topology>
    </subcellularLocation>
</comment>
<feature type="transmembrane region" description="Helical" evidence="7">
    <location>
        <begin position="253"/>
        <end position="275"/>
    </location>
</feature>
<dbReference type="PANTHER" id="PTHR43163:SF6">
    <property type="entry name" value="DIPEPTIDE TRANSPORT SYSTEM PERMEASE PROTEIN DPPB-RELATED"/>
    <property type="match status" value="1"/>
</dbReference>
<dbReference type="Pfam" id="PF00528">
    <property type="entry name" value="BPD_transp_1"/>
    <property type="match status" value="1"/>
</dbReference>
<proteinExistence type="inferred from homology"/>
<evidence type="ECO:0000259" key="8">
    <source>
        <dbReference type="PROSITE" id="PS50928"/>
    </source>
</evidence>